<proteinExistence type="predicted"/>
<evidence type="ECO:0000313" key="2">
    <source>
        <dbReference type="Proteomes" id="UP000233332"/>
    </source>
</evidence>
<dbReference type="AlphaFoldDB" id="A0A2N3LC95"/>
<organism evidence="1 2">
    <name type="scientific">Thalassospira lohafexi</name>
    <dbReference type="NCBI Taxonomy" id="744227"/>
    <lineage>
        <taxon>Bacteria</taxon>
        <taxon>Pseudomonadati</taxon>
        <taxon>Pseudomonadota</taxon>
        <taxon>Alphaproteobacteria</taxon>
        <taxon>Rhodospirillales</taxon>
        <taxon>Thalassospiraceae</taxon>
        <taxon>Thalassospira</taxon>
    </lineage>
</organism>
<protein>
    <submittedName>
        <fullName evidence="1">Uncharacterized protein</fullName>
    </submittedName>
</protein>
<dbReference type="EMBL" id="NXGX01000001">
    <property type="protein sequence ID" value="PKR60347.1"/>
    <property type="molecule type" value="Genomic_DNA"/>
</dbReference>
<dbReference type="Proteomes" id="UP000233332">
    <property type="component" value="Unassembled WGS sequence"/>
</dbReference>
<accession>A0A2N3LC95</accession>
<gene>
    <name evidence="1" type="ORF">COO92_03100</name>
</gene>
<reference evidence="1 2" key="1">
    <citation type="submission" date="2017-09" db="EMBL/GenBank/DDBJ databases">
        <title>Biodiversity and function of Thalassospira species in the particle-attached aromatic-hydrocarbon-degrading consortia from the surface seawater of the China South Sea.</title>
        <authorList>
            <person name="Dong C."/>
            <person name="Lai Q."/>
            <person name="Shao Z."/>
        </authorList>
    </citation>
    <scope>NUCLEOTIDE SEQUENCE [LARGE SCALE GENOMIC DNA]</scope>
    <source>
        <strain evidence="1 2">139Z-12</strain>
    </source>
</reference>
<name>A0A2N3LC95_9PROT</name>
<comment type="caution">
    <text evidence="1">The sequence shown here is derived from an EMBL/GenBank/DDBJ whole genome shotgun (WGS) entry which is preliminary data.</text>
</comment>
<evidence type="ECO:0000313" key="1">
    <source>
        <dbReference type="EMBL" id="PKR60347.1"/>
    </source>
</evidence>
<sequence>MALSGCQTTRSNHFSEWKETPIASARFNIMQALSVPVSAVQQRSRNNGQVLDEKWVLACGKGEVQIQHVSSAWFNPSTISDLKSEEIFAAQVIAGAGSNVSLQNTTSVTIPTGRRIGYYADVKKSNGDICQAAIFGIRGKNARMYDNDRGQVDTYIELHYCGDERIDMGTFVETVDMTKNGAVNAGQLQDCTSAYSEPNLTETLDTQKKANATVVWDGTYKGSGPIEISHGPTNGVFNVSFDEGLTCEGHFKASDPQKPLNADWSMKCNNGQSAKGFFYPENDKLLYGKGTDQKGSNILLQIEL</sequence>
<keyword evidence="2" id="KW-1185">Reference proteome</keyword>